<dbReference type="Pfam" id="PF00732">
    <property type="entry name" value="GMC_oxred_N"/>
    <property type="match status" value="1"/>
</dbReference>
<dbReference type="GO" id="GO:0016614">
    <property type="term" value="F:oxidoreductase activity, acting on CH-OH group of donors"/>
    <property type="evidence" value="ECO:0007669"/>
    <property type="project" value="InterPro"/>
</dbReference>
<dbReference type="PROSITE" id="PS00624">
    <property type="entry name" value="GMC_OXRED_2"/>
    <property type="match status" value="1"/>
</dbReference>
<dbReference type="EMBL" id="RXNS01000006">
    <property type="protein sequence ID" value="RTR04964.1"/>
    <property type="molecule type" value="Genomic_DNA"/>
</dbReference>
<gene>
    <name evidence="9" type="ORF">EKG36_07530</name>
</gene>
<proteinExistence type="inferred from homology"/>
<name>A0A3S0HTZ1_9GAMM</name>
<dbReference type="Pfam" id="PF05199">
    <property type="entry name" value="GMC_oxred_C"/>
    <property type="match status" value="1"/>
</dbReference>
<keyword evidence="4 5" id="KW-0274">FAD</keyword>
<dbReference type="PROSITE" id="PS00623">
    <property type="entry name" value="GMC_OXRED_1"/>
    <property type="match status" value="1"/>
</dbReference>
<keyword evidence="10" id="KW-1185">Reference proteome</keyword>
<evidence type="ECO:0000313" key="10">
    <source>
        <dbReference type="Proteomes" id="UP000267400"/>
    </source>
</evidence>
<reference evidence="9 10" key="1">
    <citation type="submission" date="2018-12" db="EMBL/GenBank/DDBJ databases">
        <authorList>
            <person name="Yu L."/>
        </authorList>
    </citation>
    <scope>NUCLEOTIDE SEQUENCE [LARGE SCALE GENOMIC DNA]</scope>
    <source>
        <strain evidence="9 10">11S</strain>
    </source>
</reference>
<organism evidence="9 10">
    <name type="scientific">Halomonas nitroreducens</name>
    <dbReference type="NCBI Taxonomy" id="447425"/>
    <lineage>
        <taxon>Bacteria</taxon>
        <taxon>Pseudomonadati</taxon>
        <taxon>Pseudomonadota</taxon>
        <taxon>Gammaproteobacteria</taxon>
        <taxon>Oceanospirillales</taxon>
        <taxon>Halomonadaceae</taxon>
        <taxon>Halomonas</taxon>
    </lineage>
</organism>
<dbReference type="RefSeq" id="WP_126482676.1">
    <property type="nucleotide sequence ID" value="NZ_RXNS01000006.1"/>
</dbReference>
<evidence type="ECO:0000259" key="7">
    <source>
        <dbReference type="PROSITE" id="PS00623"/>
    </source>
</evidence>
<sequence>MTDRFDYVVIGAGSGGSVVAGRLSESGQGSVCVLEAGPRDCHPSIHVPAAVVHTLDNPRINWMYRTAPSWGTGGRCIIQSRGKTLGGSGSINGHVYTRGHRSDFDRWAAMGNRGWSYAEVLPYFKRCERRIGDGDDRYRGRAGPFTITDIDQSDPLCDAFMDGAESLGIPRNPDYNGASQEGIAYVQRSIHRGRRVSPARTFLYPAMKRGNTEVRTRARVLQVLLAGRRAVGVRYHRGGRDQVVLANREVILCGGAIASPHLLQLSGIGAPSLLQHIGVPLVHSLAGVGENLCDHYAARLVMRIRGIETINERVRGLKLVREVARYAFSRRGALALTPTLVYCFWKSDHGDIQVSFTPASYPAGIWNGLDKLPGATIACWQQRPASRGHVRALSADPFAPPEIQPNYLAEEEDRLALLAAMRLGRQLIGSLPFSRHVEQEVWPGNRAQSDAELLDHARHTGNTTYHPIGTCRMGPAKRTDSVVDDQLRVHGVQGLRVADASIMPTMPAANTNALALMIGEKAADLILGKPPLPPEPPG</sequence>
<dbReference type="PIRSF" id="PIRSF000137">
    <property type="entry name" value="Alcohol_oxidase"/>
    <property type="match status" value="1"/>
</dbReference>
<evidence type="ECO:0000256" key="3">
    <source>
        <dbReference type="ARBA" id="ARBA00022630"/>
    </source>
</evidence>
<comment type="similarity">
    <text evidence="2 6">Belongs to the GMC oxidoreductase family.</text>
</comment>
<dbReference type="GO" id="GO:0050660">
    <property type="term" value="F:flavin adenine dinucleotide binding"/>
    <property type="evidence" value="ECO:0007669"/>
    <property type="project" value="InterPro"/>
</dbReference>
<evidence type="ECO:0000256" key="2">
    <source>
        <dbReference type="ARBA" id="ARBA00010790"/>
    </source>
</evidence>
<dbReference type="InterPro" id="IPR000172">
    <property type="entry name" value="GMC_OxRdtase_N"/>
</dbReference>
<dbReference type="SUPFAM" id="SSF51905">
    <property type="entry name" value="FAD/NAD(P)-binding domain"/>
    <property type="match status" value="1"/>
</dbReference>
<dbReference type="PANTHER" id="PTHR11552">
    <property type="entry name" value="GLUCOSE-METHANOL-CHOLINE GMC OXIDOREDUCTASE"/>
    <property type="match status" value="1"/>
</dbReference>
<accession>A0A3S0HTZ1</accession>
<feature type="domain" description="Glucose-methanol-choline oxidoreductase N-terminal" evidence="7">
    <location>
        <begin position="82"/>
        <end position="105"/>
    </location>
</feature>
<dbReference type="PANTHER" id="PTHR11552:SF147">
    <property type="entry name" value="CHOLINE DEHYDROGENASE, MITOCHONDRIAL"/>
    <property type="match status" value="1"/>
</dbReference>
<dbReference type="SUPFAM" id="SSF54373">
    <property type="entry name" value="FAD-linked reductases, C-terminal domain"/>
    <property type="match status" value="1"/>
</dbReference>
<dbReference type="Proteomes" id="UP000267400">
    <property type="component" value="Unassembled WGS sequence"/>
</dbReference>
<evidence type="ECO:0000256" key="6">
    <source>
        <dbReference type="RuleBase" id="RU003968"/>
    </source>
</evidence>
<dbReference type="AlphaFoldDB" id="A0A3S0HTZ1"/>
<protein>
    <submittedName>
        <fullName evidence="9">Choline dehydrogenase</fullName>
    </submittedName>
</protein>
<keyword evidence="3 6" id="KW-0285">Flavoprotein</keyword>
<evidence type="ECO:0000256" key="1">
    <source>
        <dbReference type="ARBA" id="ARBA00001974"/>
    </source>
</evidence>
<evidence type="ECO:0000256" key="5">
    <source>
        <dbReference type="PIRSR" id="PIRSR000137-2"/>
    </source>
</evidence>
<feature type="binding site" evidence="5">
    <location>
        <begin position="92"/>
        <end position="95"/>
    </location>
    <ligand>
        <name>FAD</name>
        <dbReference type="ChEBI" id="CHEBI:57692"/>
    </ligand>
</feature>
<comment type="caution">
    <text evidence="9">The sequence shown here is derived from an EMBL/GenBank/DDBJ whole genome shotgun (WGS) entry which is preliminary data.</text>
</comment>
<feature type="binding site" evidence="5">
    <location>
        <position position="220"/>
    </location>
    <ligand>
        <name>FAD</name>
        <dbReference type="ChEBI" id="CHEBI:57692"/>
    </ligand>
</feature>
<comment type="cofactor">
    <cofactor evidence="1 5">
        <name>FAD</name>
        <dbReference type="ChEBI" id="CHEBI:57692"/>
    </cofactor>
</comment>
<dbReference type="Gene3D" id="3.50.50.60">
    <property type="entry name" value="FAD/NAD(P)-binding domain"/>
    <property type="match status" value="1"/>
</dbReference>
<dbReference type="OrthoDB" id="9785276at2"/>
<dbReference type="Gene3D" id="3.30.410.40">
    <property type="match status" value="1"/>
</dbReference>
<evidence type="ECO:0000256" key="4">
    <source>
        <dbReference type="ARBA" id="ARBA00022827"/>
    </source>
</evidence>
<dbReference type="InterPro" id="IPR036188">
    <property type="entry name" value="FAD/NAD-bd_sf"/>
</dbReference>
<feature type="domain" description="Glucose-methanol-choline oxidoreductase N-terminal" evidence="8">
    <location>
        <begin position="255"/>
        <end position="269"/>
    </location>
</feature>
<dbReference type="InterPro" id="IPR007867">
    <property type="entry name" value="GMC_OxRtase_C"/>
</dbReference>
<evidence type="ECO:0000313" key="9">
    <source>
        <dbReference type="EMBL" id="RTR04964.1"/>
    </source>
</evidence>
<evidence type="ECO:0000259" key="8">
    <source>
        <dbReference type="PROSITE" id="PS00624"/>
    </source>
</evidence>
<dbReference type="InterPro" id="IPR012132">
    <property type="entry name" value="GMC_OxRdtase"/>
</dbReference>